<evidence type="ECO:0000313" key="2">
    <source>
        <dbReference type="Proteomes" id="UP000233551"/>
    </source>
</evidence>
<dbReference type="AlphaFoldDB" id="A0A2I0IJM4"/>
<evidence type="ECO:0000313" key="1">
    <source>
        <dbReference type="EMBL" id="PKI44221.1"/>
    </source>
</evidence>
<proteinExistence type="predicted"/>
<keyword evidence="2" id="KW-1185">Reference proteome</keyword>
<dbReference type="EMBL" id="PGOL01002928">
    <property type="protein sequence ID" value="PKI44221.1"/>
    <property type="molecule type" value="Genomic_DNA"/>
</dbReference>
<reference evidence="1 2" key="1">
    <citation type="submission" date="2017-11" db="EMBL/GenBank/DDBJ databases">
        <title>De-novo sequencing of pomegranate (Punica granatum L.) genome.</title>
        <authorList>
            <person name="Akparov Z."/>
            <person name="Amiraslanov A."/>
            <person name="Hajiyeva S."/>
            <person name="Abbasov M."/>
            <person name="Kaur K."/>
            <person name="Hamwieh A."/>
            <person name="Solovyev V."/>
            <person name="Salamov A."/>
            <person name="Braich B."/>
            <person name="Kosarev P."/>
            <person name="Mahmoud A."/>
            <person name="Hajiyev E."/>
            <person name="Babayeva S."/>
            <person name="Izzatullayeva V."/>
            <person name="Mammadov A."/>
            <person name="Mammadov A."/>
            <person name="Sharifova S."/>
            <person name="Ojaghi J."/>
            <person name="Eynullazada K."/>
            <person name="Bayramov B."/>
            <person name="Abdulazimova A."/>
            <person name="Shahmuradov I."/>
        </authorList>
    </citation>
    <scope>NUCLEOTIDE SEQUENCE [LARGE SCALE GENOMIC DNA]</scope>
    <source>
        <strain evidence="2">cv. AG2017</strain>
        <tissue evidence="1">Leaf</tissue>
    </source>
</reference>
<accession>A0A2I0IJM4</accession>
<dbReference type="Proteomes" id="UP000233551">
    <property type="component" value="Unassembled WGS sequence"/>
</dbReference>
<sequence>MSNCLSVLPLTGIEVPLTEFANPTLVRTGLIVSNGGGPTGSPNPQEILYGIKAEDLGIVVTFRCLERQCVRLDRARPWSLSYSVVVAPPLHAAPFCFLPLLNCYFSCLQTPRVTFTGSLVIQHRNEFPSSPSLFWPSELRPWPCYHEISLSLSNI</sequence>
<name>A0A2I0IJM4_PUNGR</name>
<organism evidence="1 2">
    <name type="scientific">Punica granatum</name>
    <name type="common">Pomegranate</name>
    <dbReference type="NCBI Taxonomy" id="22663"/>
    <lineage>
        <taxon>Eukaryota</taxon>
        <taxon>Viridiplantae</taxon>
        <taxon>Streptophyta</taxon>
        <taxon>Embryophyta</taxon>
        <taxon>Tracheophyta</taxon>
        <taxon>Spermatophyta</taxon>
        <taxon>Magnoliopsida</taxon>
        <taxon>eudicotyledons</taxon>
        <taxon>Gunneridae</taxon>
        <taxon>Pentapetalae</taxon>
        <taxon>rosids</taxon>
        <taxon>malvids</taxon>
        <taxon>Myrtales</taxon>
        <taxon>Lythraceae</taxon>
        <taxon>Punica</taxon>
    </lineage>
</organism>
<gene>
    <name evidence="1" type="ORF">CRG98_035404</name>
</gene>
<comment type="caution">
    <text evidence="1">The sequence shown here is derived from an EMBL/GenBank/DDBJ whole genome shotgun (WGS) entry which is preliminary data.</text>
</comment>
<protein>
    <submittedName>
        <fullName evidence="1">Uncharacterized protein</fullName>
    </submittedName>
</protein>